<feature type="compositionally biased region" description="Polar residues" evidence="1">
    <location>
        <begin position="149"/>
        <end position="166"/>
    </location>
</feature>
<feature type="compositionally biased region" description="Basic and acidic residues" evidence="1">
    <location>
        <begin position="810"/>
        <end position="820"/>
    </location>
</feature>
<feature type="region of interest" description="Disordered" evidence="1">
    <location>
        <begin position="1063"/>
        <end position="1170"/>
    </location>
</feature>
<keyword evidence="3" id="KW-1185">Reference proteome</keyword>
<dbReference type="OrthoDB" id="3269842at2759"/>
<feature type="compositionally biased region" description="Basic and acidic residues" evidence="1">
    <location>
        <begin position="884"/>
        <end position="902"/>
    </location>
</feature>
<feature type="compositionally biased region" description="Low complexity" evidence="1">
    <location>
        <begin position="223"/>
        <end position="238"/>
    </location>
</feature>
<feature type="compositionally biased region" description="Low complexity" evidence="1">
    <location>
        <begin position="459"/>
        <end position="470"/>
    </location>
</feature>
<feature type="compositionally biased region" description="Polar residues" evidence="1">
    <location>
        <begin position="247"/>
        <end position="270"/>
    </location>
</feature>
<feature type="compositionally biased region" description="Pro residues" evidence="1">
    <location>
        <begin position="132"/>
        <end position="148"/>
    </location>
</feature>
<feature type="compositionally biased region" description="Polar residues" evidence="1">
    <location>
        <begin position="945"/>
        <end position="968"/>
    </location>
</feature>
<dbReference type="Proteomes" id="UP000001194">
    <property type="component" value="Unassembled WGS sequence"/>
</dbReference>
<dbReference type="EMBL" id="DS547164">
    <property type="protein sequence ID" value="EDQ99439.1"/>
    <property type="molecule type" value="Genomic_DNA"/>
</dbReference>
<evidence type="ECO:0000256" key="1">
    <source>
        <dbReference type="SAM" id="MobiDB-lite"/>
    </source>
</evidence>
<feature type="compositionally biased region" description="Low complexity" evidence="1">
    <location>
        <begin position="1214"/>
        <end position="1229"/>
    </location>
</feature>
<proteinExistence type="predicted"/>
<feature type="compositionally biased region" description="Polar residues" evidence="1">
    <location>
        <begin position="1379"/>
        <end position="1388"/>
    </location>
</feature>
<feature type="region of interest" description="Disordered" evidence="1">
    <location>
        <begin position="1328"/>
        <end position="1363"/>
    </location>
</feature>
<feature type="compositionally biased region" description="Basic and acidic residues" evidence="1">
    <location>
        <begin position="303"/>
        <end position="326"/>
    </location>
</feature>
<feature type="compositionally biased region" description="Low complexity" evidence="1">
    <location>
        <begin position="921"/>
        <end position="936"/>
    </location>
</feature>
<feature type="compositionally biased region" description="Basic and acidic residues" evidence="1">
    <location>
        <begin position="1420"/>
        <end position="1436"/>
    </location>
</feature>
<feature type="compositionally biased region" description="Acidic residues" evidence="1">
    <location>
        <begin position="29"/>
        <end position="45"/>
    </location>
</feature>
<evidence type="ECO:0000313" key="2">
    <source>
        <dbReference type="EMBL" id="EDQ99439.1"/>
    </source>
</evidence>
<feature type="compositionally biased region" description="Polar residues" evidence="1">
    <location>
        <begin position="1081"/>
        <end position="1110"/>
    </location>
</feature>
<dbReference type="RefSeq" id="XP_001889894.1">
    <property type="nucleotide sequence ID" value="XM_001889859.1"/>
</dbReference>
<accession>B0E127</accession>
<feature type="region of interest" description="Disordered" evidence="1">
    <location>
        <begin position="630"/>
        <end position="668"/>
    </location>
</feature>
<feature type="region of interest" description="Disordered" evidence="1">
    <location>
        <begin position="76"/>
        <end position="283"/>
    </location>
</feature>
<feature type="region of interest" description="Disordered" evidence="1">
    <location>
        <begin position="303"/>
        <end position="338"/>
    </location>
</feature>
<dbReference type="HOGENOM" id="CLU_252149_0_0_1"/>
<feature type="compositionally biased region" description="Basic and acidic residues" evidence="1">
    <location>
        <begin position="92"/>
        <end position="105"/>
    </location>
</feature>
<dbReference type="GeneID" id="6085567"/>
<feature type="compositionally biased region" description="Basic and acidic residues" evidence="1">
    <location>
        <begin position="112"/>
        <end position="122"/>
    </location>
</feature>
<feature type="compositionally biased region" description="Low complexity" evidence="1">
    <location>
        <begin position="516"/>
        <end position="531"/>
    </location>
</feature>
<feature type="compositionally biased region" description="Basic and acidic residues" evidence="1">
    <location>
        <begin position="186"/>
        <end position="204"/>
    </location>
</feature>
<reference evidence="2 3" key="1">
    <citation type="journal article" date="2008" name="Nature">
        <title>The genome of Laccaria bicolor provides insights into mycorrhizal symbiosis.</title>
        <authorList>
            <person name="Martin F."/>
            <person name="Aerts A."/>
            <person name="Ahren D."/>
            <person name="Brun A."/>
            <person name="Danchin E.G.J."/>
            <person name="Duchaussoy F."/>
            <person name="Gibon J."/>
            <person name="Kohler A."/>
            <person name="Lindquist E."/>
            <person name="Pereda V."/>
            <person name="Salamov A."/>
            <person name="Shapiro H.J."/>
            <person name="Wuyts J."/>
            <person name="Blaudez D."/>
            <person name="Buee M."/>
            <person name="Brokstein P."/>
            <person name="Canbaeck B."/>
            <person name="Cohen D."/>
            <person name="Courty P.E."/>
            <person name="Coutinho P.M."/>
            <person name="Delaruelle C."/>
            <person name="Detter J.C."/>
            <person name="Deveau A."/>
            <person name="DiFazio S."/>
            <person name="Duplessis S."/>
            <person name="Fraissinet-Tachet L."/>
            <person name="Lucic E."/>
            <person name="Frey-Klett P."/>
            <person name="Fourrey C."/>
            <person name="Feussner I."/>
            <person name="Gay G."/>
            <person name="Grimwood J."/>
            <person name="Hoegger P.J."/>
            <person name="Jain P."/>
            <person name="Kilaru S."/>
            <person name="Labbe J."/>
            <person name="Lin Y.C."/>
            <person name="Legue V."/>
            <person name="Le Tacon F."/>
            <person name="Marmeisse R."/>
            <person name="Melayah D."/>
            <person name="Montanini B."/>
            <person name="Muratet M."/>
            <person name="Nehls U."/>
            <person name="Niculita-Hirzel H."/>
            <person name="Oudot-Le Secq M.P."/>
            <person name="Peter M."/>
            <person name="Quesneville H."/>
            <person name="Rajashekar B."/>
            <person name="Reich M."/>
            <person name="Rouhier N."/>
            <person name="Schmutz J."/>
            <person name="Yin T."/>
            <person name="Chalot M."/>
            <person name="Henrissat B."/>
            <person name="Kuees U."/>
            <person name="Lucas S."/>
            <person name="Van de Peer Y."/>
            <person name="Podila G.K."/>
            <person name="Polle A."/>
            <person name="Pukkila P.J."/>
            <person name="Richardson P.M."/>
            <person name="Rouze P."/>
            <person name="Sanders I.R."/>
            <person name="Stajich J.E."/>
            <person name="Tunlid A."/>
            <person name="Tuskan G."/>
            <person name="Grigoriev I.V."/>
        </authorList>
    </citation>
    <scope>NUCLEOTIDE SEQUENCE [LARGE SCALE GENOMIC DNA]</scope>
    <source>
        <strain evidence="3">S238N-H82 / ATCC MYA-4686</strain>
    </source>
</reference>
<feature type="region of interest" description="Disordered" evidence="1">
    <location>
        <begin position="774"/>
        <end position="981"/>
    </location>
</feature>
<dbReference type="InParanoid" id="B0E127"/>
<protein>
    <submittedName>
        <fullName evidence="2">Predicted protein</fullName>
    </submittedName>
</protein>
<feature type="compositionally biased region" description="Low complexity" evidence="1">
    <location>
        <begin position="1118"/>
        <end position="1130"/>
    </location>
</feature>
<feature type="compositionally biased region" description="Polar residues" evidence="1">
    <location>
        <begin position="383"/>
        <end position="412"/>
    </location>
</feature>
<feature type="compositionally biased region" description="Polar residues" evidence="1">
    <location>
        <begin position="681"/>
        <end position="690"/>
    </location>
</feature>
<feature type="region of interest" description="Disordered" evidence="1">
    <location>
        <begin position="365"/>
        <end position="472"/>
    </location>
</feature>
<feature type="compositionally biased region" description="Basic and acidic residues" evidence="1">
    <location>
        <begin position="1001"/>
        <end position="1024"/>
    </location>
</feature>
<feature type="compositionally biased region" description="Low complexity" evidence="1">
    <location>
        <begin position="701"/>
        <end position="711"/>
    </location>
</feature>
<gene>
    <name evidence="2" type="ORF">LACBIDRAFT_335010</name>
</gene>
<feature type="region of interest" description="Disordered" evidence="1">
    <location>
        <begin position="1001"/>
        <end position="1036"/>
    </location>
</feature>
<feature type="compositionally biased region" description="Acidic residues" evidence="1">
    <location>
        <begin position="727"/>
        <end position="743"/>
    </location>
</feature>
<feature type="compositionally biased region" description="Pro residues" evidence="1">
    <location>
        <begin position="830"/>
        <end position="846"/>
    </location>
</feature>
<name>B0E127_LACBS</name>
<feature type="region of interest" description="Disordered" evidence="1">
    <location>
        <begin position="500"/>
        <end position="582"/>
    </location>
</feature>
<feature type="compositionally biased region" description="Basic and acidic residues" evidence="1">
    <location>
        <begin position="790"/>
        <end position="803"/>
    </location>
</feature>
<feature type="region of interest" description="Disordered" evidence="1">
    <location>
        <begin position="681"/>
        <end position="758"/>
    </location>
</feature>
<evidence type="ECO:0000313" key="3">
    <source>
        <dbReference type="Proteomes" id="UP000001194"/>
    </source>
</evidence>
<feature type="compositionally biased region" description="Polar residues" evidence="1">
    <location>
        <begin position="847"/>
        <end position="864"/>
    </location>
</feature>
<feature type="compositionally biased region" description="Low complexity" evidence="1">
    <location>
        <begin position="420"/>
        <end position="432"/>
    </location>
</feature>
<feature type="compositionally biased region" description="Low complexity" evidence="1">
    <location>
        <begin position="1157"/>
        <end position="1168"/>
    </location>
</feature>
<feature type="region of interest" description="Disordered" evidence="1">
    <location>
        <begin position="1198"/>
        <end position="1280"/>
    </location>
</feature>
<organism evidence="3">
    <name type="scientific">Laccaria bicolor (strain S238N-H82 / ATCC MYA-4686)</name>
    <name type="common">Bicoloured deceiver</name>
    <name type="synonym">Laccaria laccata var. bicolor</name>
    <dbReference type="NCBI Taxonomy" id="486041"/>
    <lineage>
        <taxon>Eukaryota</taxon>
        <taxon>Fungi</taxon>
        <taxon>Dikarya</taxon>
        <taxon>Basidiomycota</taxon>
        <taxon>Agaricomycotina</taxon>
        <taxon>Agaricomycetes</taxon>
        <taxon>Agaricomycetidae</taxon>
        <taxon>Agaricales</taxon>
        <taxon>Agaricineae</taxon>
        <taxon>Hydnangiaceae</taxon>
        <taxon>Laccaria</taxon>
    </lineage>
</organism>
<feature type="region of interest" description="Disordered" evidence="1">
    <location>
        <begin position="17"/>
        <end position="60"/>
    </location>
</feature>
<feature type="region of interest" description="Disordered" evidence="1">
    <location>
        <begin position="1379"/>
        <end position="1436"/>
    </location>
</feature>
<feature type="compositionally biased region" description="Low complexity" evidence="1">
    <location>
        <begin position="1399"/>
        <end position="1409"/>
    </location>
</feature>
<sequence length="1436" mass="151671">MTSWHHECDPDFLVLRPRANSSTGIDPDAISDDGSDDNDDREDDQGIWQQRSPSPSSSVSHLAASFVQRIGTFVGGIAPRSPMLSDAELEAEVERERDRSRREAEAILTREAQQRRLVEDRVLSMMESTKSLPPPPSRSQTMPNPPSPSNSQKESGGATSWWSTAKSRLMPTKDPPTPAQQIILEAKAREKDNKKNAKGKEKEWPANAQGKFSDPAFVNLTIPTTPVRRVPVPSSSPSSPTPSRPSLSNMPPNLTPSPMRTTDTLSSSPSHEAPPLYTQFTSQGTLDVPGTLLMIAKRFEKLEKWTEADKEKEKEKDKESESESLRHPGSTDNVKDEIHDLRDEVVELQGRLGELGREMAKIATAPNNLSAGPKAQSAAVSVAPQTTSSIVTHSHPTSSIATHLTGSPSAPSTPIHHPRSSSTTARESTSPPMTSKRRESGTRLPYPAGDYSSPPDTFSPGNSPPSSISSAMRPLSTAISGLPLHSSSGLVTLPGASYSTTSLSGTGRPPSPPAQPKFAPASASAARTASPTPAPAKGRGAQQGLPPPKSAAGKRQTSVSPTPRKRYTVALGGPITAPDEDEFSSNAASLFYATAANTAANTNANITNTHTDPPATALLLKRVGTPRSYSRVIGGSFSVSPVGDDEDDKKKEDEGAGEFGEGEEIIGKSSGIKLKIANGSLSSTASNSISPGGPGGGDYKSTATTSPSPSTRRIRAQNSSTGIDPDAISDDGSDDNDDREDDQGIWQQRSPSPSSSVSHLAASFVQRIGTFVGGIAPRSPMLSDAELEAEVERERDRSRREAEAILTREAQQRRLVEDRVLSMMESTKSLPPPPSRSQTMPNPPSPSNSQKESGGATSWWSTAKSRLMPTKDPPTPAQQIILEAKAREKDNKKNAKGKEKEWPANAQGKFSDPAFVNLTIPTTPVRRVPVPSSSPSSPTPSRPSLSNMPPNLTPSPMRTTDTLSSSPSHEAPPLYTQFTSQGTLDVPGTLLMIAKRFEKLEKWTEADKEKEKEKDKESESESLRHPGSTDNVKDEIHDLRDEVVELQGRLGELGREMAKIATAPNNLSAGPKAQSAAVSVAPQTTSSIVTHSHPTSSIATHLTGSPSAPSTPIHHPRSSSTTARESTSPPMTSKRRESGTRLPYPAGDYSSPPDTFSPGNSPPSSISSAMRPLSTAISGLPLHSSSGLVTLPGASYSTTSLSGTGRPPSPPAQPKFAPASASAARTASPTPAPAKGRGAQQGLPPPKSAAGKRQTSVSPTPRKRYTVALGGPITAPDEDEFSSNAASLFYATAANTAANTNANITNTHTDPPATALLLKRVGTPRSYSRVIGGSFSVSPVGDDEDDKKKEDEGAGEFGEGEEIIGKSSGIKLKIANGSLSSTASNSISPGGPGGGDYKSTATTSPSPSTRRIRAQNSDSYHGDHRAAKAEVEVPVF</sequence>
<dbReference type="KEGG" id="lbc:LACBIDRAFT_335010"/>